<evidence type="ECO:0000313" key="2">
    <source>
        <dbReference type="Proteomes" id="UP000274920"/>
    </source>
</evidence>
<dbReference type="RefSeq" id="WP_125128375.1">
    <property type="nucleotide sequence ID" value="NZ_RHJS01000002.1"/>
</dbReference>
<accession>A0A426DJV7</accession>
<gene>
    <name evidence="1" type="ORF">EBB54_17770</name>
</gene>
<proteinExistence type="predicted"/>
<sequence>MAPTSAVVSDMLNHLEEEDYRTAISFIEYLVSSRKKKRAEESKNTLAEIQKMFVKDKGWDSEESMIEDMAAFRRERMNL</sequence>
<evidence type="ECO:0000313" key="1">
    <source>
        <dbReference type="EMBL" id="RRK32984.1"/>
    </source>
</evidence>
<evidence type="ECO:0008006" key="3">
    <source>
        <dbReference type="Google" id="ProtNLM"/>
    </source>
</evidence>
<protein>
    <recommendedName>
        <fullName evidence="3">CopG family transcriptional regulator</fullName>
    </recommendedName>
</protein>
<name>A0A426DJV7_9FIRM</name>
<dbReference type="AlphaFoldDB" id="A0A426DJV7"/>
<reference evidence="1" key="1">
    <citation type="submission" date="2018-10" db="EMBL/GenBank/DDBJ databases">
        <title>Schaedlerella arabinophila gen. nov. sp. nov., isolated from the mouse intestinal tract and comparative analysis with the genome of the closely related altered Schaedler flora strain ASF502.</title>
        <authorList>
            <person name="Miyake S."/>
            <person name="Soh M."/>
            <person name="Seedorf H."/>
        </authorList>
    </citation>
    <scope>NUCLEOTIDE SEQUENCE [LARGE SCALE GENOMIC DNA]</scope>
    <source>
        <strain evidence="1">DSM 106076</strain>
    </source>
</reference>
<comment type="caution">
    <text evidence="1">The sequence shown here is derived from an EMBL/GenBank/DDBJ whole genome shotgun (WGS) entry which is preliminary data.</text>
</comment>
<dbReference type="EMBL" id="RHJS01000002">
    <property type="protein sequence ID" value="RRK32984.1"/>
    <property type="molecule type" value="Genomic_DNA"/>
</dbReference>
<dbReference type="Proteomes" id="UP000274920">
    <property type="component" value="Unassembled WGS sequence"/>
</dbReference>
<keyword evidence="2" id="KW-1185">Reference proteome</keyword>
<organism evidence="1 2">
    <name type="scientific">Schaedlerella arabinosiphila</name>
    <dbReference type="NCBI Taxonomy" id="2044587"/>
    <lineage>
        <taxon>Bacteria</taxon>
        <taxon>Bacillati</taxon>
        <taxon>Bacillota</taxon>
        <taxon>Clostridia</taxon>
        <taxon>Lachnospirales</taxon>
        <taxon>Lachnospiraceae</taxon>
        <taxon>Schaedlerella</taxon>
    </lineage>
</organism>